<keyword evidence="9" id="KW-0677">Repeat</keyword>
<comment type="caution">
    <text evidence="14">The sequence shown here is derived from an EMBL/GenBank/DDBJ whole genome shotgun (WGS) entry which is preliminary data.</text>
</comment>
<keyword evidence="11 13" id="KW-0012">Acyltransferase</keyword>
<dbReference type="InterPro" id="IPR001451">
    <property type="entry name" value="Hexapep"/>
</dbReference>
<evidence type="ECO:0000256" key="10">
    <source>
        <dbReference type="ARBA" id="ARBA00023192"/>
    </source>
</evidence>
<comment type="pathway">
    <text evidence="2">Amino-acid biosynthesis; L-cysteine biosynthesis; L-cysteine from L-serine: step 1/2.</text>
</comment>
<dbReference type="GO" id="GO:0009001">
    <property type="term" value="F:serine O-acetyltransferase activity"/>
    <property type="evidence" value="ECO:0007669"/>
    <property type="project" value="UniProtKB-EC"/>
</dbReference>
<dbReference type="GeneID" id="65280022"/>
<dbReference type="FunFam" id="2.160.10.10:FF:000007">
    <property type="entry name" value="Serine acetyltransferase"/>
    <property type="match status" value="1"/>
</dbReference>
<dbReference type="InterPro" id="IPR045304">
    <property type="entry name" value="LbH_SAT"/>
</dbReference>
<dbReference type="Proteomes" id="UP000248886">
    <property type="component" value="Unassembled WGS sequence"/>
</dbReference>
<evidence type="ECO:0000256" key="2">
    <source>
        <dbReference type="ARBA" id="ARBA00004876"/>
    </source>
</evidence>
<dbReference type="FunFam" id="1.10.3130.10:FF:000003">
    <property type="entry name" value="Serine acetyltransferase"/>
    <property type="match status" value="1"/>
</dbReference>
<dbReference type="AlphaFoldDB" id="A0A2W1K942"/>
<comment type="catalytic activity">
    <reaction evidence="12 13">
        <text>L-serine + acetyl-CoA = O-acetyl-L-serine + CoA</text>
        <dbReference type="Rhea" id="RHEA:24560"/>
        <dbReference type="ChEBI" id="CHEBI:33384"/>
        <dbReference type="ChEBI" id="CHEBI:57287"/>
        <dbReference type="ChEBI" id="CHEBI:57288"/>
        <dbReference type="ChEBI" id="CHEBI:58340"/>
        <dbReference type="EC" id="2.3.1.30"/>
    </reaction>
</comment>
<gene>
    <name evidence="14" type="primary">cysE</name>
    <name evidence="14" type="ORF">DN052_04305</name>
</gene>
<dbReference type="InterPro" id="IPR005881">
    <property type="entry name" value="Ser_O-AcTrfase"/>
</dbReference>
<dbReference type="InterPro" id="IPR018357">
    <property type="entry name" value="Hexapep_transf_CS"/>
</dbReference>
<dbReference type="NCBIfam" id="TIGR01172">
    <property type="entry name" value="cysE"/>
    <property type="match status" value="1"/>
</dbReference>
<comment type="subcellular location">
    <subcellularLocation>
        <location evidence="1">Cytoplasm</location>
    </subcellularLocation>
</comment>
<evidence type="ECO:0000256" key="4">
    <source>
        <dbReference type="ARBA" id="ARBA00013266"/>
    </source>
</evidence>
<evidence type="ECO:0000256" key="1">
    <source>
        <dbReference type="ARBA" id="ARBA00004496"/>
    </source>
</evidence>
<evidence type="ECO:0000256" key="11">
    <source>
        <dbReference type="ARBA" id="ARBA00023315"/>
    </source>
</evidence>
<dbReference type="RefSeq" id="WP_009566459.1">
    <property type="nucleotide sequence ID" value="NZ_AP025160.1"/>
</dbReference>
<dbReference type="Pfam" id="PF00132">
    <property type="entry name" value="Hexapep"/>
    <property type="match status" value="1"/>
</dbReference>
<name>A0A2W1K942_ACIFR</name>
<evidence type="ECO:0000256" key="8">
    <source>
        <dbReference type="ARBA" id="ARBA00022679"/>
    </source>
</evidence>
<dbReference type="InterPro" id="IPR042122">
    <property type="entry name" value="Ser_AcTrfase_N_sf"/>
</dbReference>
<dbReference type="OrthoDB" id="5298206at2"/>
<evidence type="ECO:0000256" key="6">
    <source>
        <dbReference type="ARBA" id="ARBA00022490"/>
    </source>
</evidence>
<comment type="similarity">
    <text evidence="3 13">Belongs to the transferase hexapeptide repeat family.</text>
</comment>
<dbReference type="SUPFAM" id="SSF51161">
    <property type="entry name" value="Trimeric LpxA-like enzymes"/>
    <property type="match status" value="1"/>
</dbReference>
<dbReference type="PIRSF" id="PIRSF000441">
    <property type="entry name" value="CysE"/>
    <property type="match status" value="1"/>
</dbReference>
<keyword evidence="10" id="KW-0198">Cysteine biosynthesis</keyword>
<evidence type="ECO:0000256" key="9">
    <source>
        <dbReference type="ARBA" id="ARBA00022737"/>
    </source>
</evidence>
<dbReference type="NCBIfam" id="NF041874">
    <property type="entry name" value="EPS_EpsC"/>
    <property type="match status" value="1"/>
</dbReference>
<protein>
    <recommendedName>
        <fullName evidence="5 13">Serine acetyltransferase</fullName>
        <ecNumber evidence="4 13">2.3.1.30</ecNumber>
    </recommendedName>
</protein>
<dbReference type="GO" id="GO:0005737">
    <property type="term" value="C:cytoplasm"/>
    <property type="evidence" value="ECO:0007669"/>
    <property type="project" value="UniProtKB-SubCell"/>
</dbReference>
<keyword evidence="7" id="KW-0028">Amino-acid biosynthesis</keyword>
<dbReference type="PANTHER" id="PTHR42811">
    <property type="entry name" value="SERINE ACETYLTRANSFERASE"/>
    <property type="match status" value="1"/>
</dbReference>
<organism evidence="14 15">
    <name type="scientific">Acidithiobacillus ferrooxidans</name>
    <name type="common">Thiobacillus ferrooxidans</name>
    <dbReference type="NCBI Taxonomy" id="920"/>
    <lineage>
        <taxon>Bacteria</taxon>
        <taxon>Pseudomonadati</taxon>
        <taxon>Pseudomonadota</taxon>
        <taxon>Acidithiobacillia</taxon>
        <taxon>Acidithiobacillales</taxon>
        <taxon>Acidithiobacillaceae</taxon>
        <taxon>Acidithiobacillus</taxon>
    </lineage>
</organism>
<dbReference type="CDD" id="cd03354">
    <property type="entry name" value="LbH_SAT"/>
    <property type="match status" value="1"/>
</dbReference>
<keyword evidence="8 13" id="KW-0808">Transferase</keyword>
<dbReference type="EC" id="2.3.1.30" evidence="4 13"/>
<dbReference type="Gene3D" id="1.10.3130.10">
    <property type="entry name" value="serine acetyltransferase, domain 1"/>
    <property type="match status" value="1"/>
</dbReference>
<evidence type="ECO:0000256" key="7">
    <source>
        <dbReference type="ARBA" id="ARBA00022605"/>
    </source>
</evidence>
<proteinExistence type="inferred from homology"/>
<evidence type="ECO:0000256" key="3">
    <source>
        <dbReference type="ARBA" id="ARBA00007274"/>
    </source>
</evidence>
<sequence length="249" mass="26825">MGGRWRSDLDAVFARDPAARTRLEVLLTYPGVHALFLHRIAHALWRHRWRLLARSLAAVSRFWTGIEIHPGAQIGKGFFIDHGMGVVIGETAEIGDDCTLYHGVTLGGTSWKPGKRHPTLGRGVIVGAGAKVLGPVVIGDGARIGSNAVVVKSVPEGATVVGIPGRVVNKGEHTDNFEAYGLTGQMPDPVARAVECMLEHMHRQDAEIAQLRDGVQRLQPLETMMPVEEIVCVLDDDAPEGEGTRAGNT</sequence>
<evidence type="ECO:0000313" key="14">
    <source>
        <dbReference type="EMBL" id="PZD82920.1"/>
    </source>
</evidence>
<accession>A0A2W1K942</accession>
<dbReference type="PROSITE" id="PS00101">
    <property type="entry name" value="HEXAPEP_TRANSFERASES"/>
    <property type="match status" value="1"/>
</dbReference>
<dbReference type="InterPro" id="IPR011004">
    <property type="entry name" value="Trimer_LpxA-like_sf"/>
</dbReference>
<dbReference type="InterPro" id="IPR053376">
    <property type="entry name" value="Serine_acetyltransferase"/>
</dbReference>
<reference evidence="14 15" key="1">
    <citation type="submission" date="2018-06" db="EMBL/GenBank/DDBJ databases">
        <title>Draft sequence of Acidithiobacillus ferrooxidans CCM 4253.</title>
        <authorList>
            <person name="Moya-Beltran A."/>
            <person name="Castro M."/>
            <person name="Covarrubias P.C."/>
            <person name="Issotta F."/>
            <person name="Janiczek O."/>
            <person name="Mandl M."/>
            <person name="Kucera J."/>
            <person name="Quatrini R."/>
        </authorList>
    </citation>
    <scope>NUCLEOTIDE SEQUENCE [LARGE SCALE GENOMIC DNA]</scope>
    <source>
        <strain evidence="14 15">CCM 4253</strain>
    </source>
</reference>
<dbReference type="GO" id="GO:0006535">
    <property type="term" value="P:cysteine biosynthetic process from serine"/>
    <property type="evidence" value="ECO:0007669"/>
    <property type="project" value="InterPro"/>
</dbReference>
<keyword evidence="6" id="KW-0963">Cytoplasm</keyword>
<evidence type="ECO:0000313" key="15">
    <source>
        <dbReference type="Proteomes" id="UP000248886"/>
    </source>
</evidence>
<evidence type="ECO:0000256" key="13">
    <source>
        <dbReference type="PIRNR" id="PIRNR000441"/>
    </source>
</evidence>
<dbReference type="Gene3D" id="2.160.10.10">
    <property type="entry name" value="Hexapeptide repeat proteins"/>
    <property type="match status" value="1"/>
</dbReference>
<evidence type="ECO:0000256" key="12">
    <source>
        <dbReference type="ARBA" id="ARBA00049486"/>
    </source>
</evidence>
<evidence type="ECO:0000256" key="5">
    <source>
        <dbReference type="ARBA" id="ARBA00018522"/>
    </source>
</evidence>
<dbReference type="EMBL" id="QKQP01000001">
    <property type="protein sequence ID" value="PZD82920.1"/>
    <property type="molecule type" value="Genomic_DNA"/>
</dbReference>